<evidence type="ECO:0000313" key="3">
    <source>
        <dbReference type="EMBL" id="MET4577673.1"/>
    </source>
</evidence>
<dbReference type="Gene3D" id="3.40.630.30">
    <property type="match status" value="1"/>
</dbReference>
<dbReference type="CDD" id="cd04301">
    <property type="entry name" value="NAT_SF"/>
    <property type="match status" value="1"/>
</dbReference>
<dbReference type="InterPro" id="IPR008125">
    <property type="entry name" value="Streptothricin_AcTrfase"/>
</dbReference>
<gene>
    <name evidence="3" type="ORF">ABIE13_002784</name>
</gene>
<comment type="caution">
    <text evidence="3">The sequence shown here is derived from an EMBL/GenBank/DDBJ whole genome shotgun (WGS) entry which is preliminary data.</text>
</comment>
<dbReference type="PROSITE" id="PS51186">
    <property type="entry name" value="GNAT"/>
    <property type="match status" value="1"/>
</dbReference>
<dbReference type="PRINTS" id="PR01754">
    <property type="entry name" value="SACTRNSFRASE"/>
</dbReference>
<sequence length="169" mass="19048">MLEIALVNLELAPSWSAADRSFLVEYSANPRLERGHLLLDPIPVDPYVKTYSVDAHQEAECHVALVDGKVAGELRCGPYWNGYLYVHDLVVGVGYRRQGVGEALVRHSIRRANTMALQGVMLETQNTNWPACCLYERCGFQLGGFDKLLYKALEPSSTELALFWYWTPN</sequence>
<dbReference type="Proteomes" id="UP001549320">
    <property type="component" value="Unassembled WGS sequence"/>
</dbReference>
<dbReference type="InterPro" id="IPR016181">
    <property type="entry name" value="Acyl_CoA_acyltransferase"/>
</dbReference>
<keyword evidence="1 3" id="KW-0808">Transferase</keyword>
<protein>
    <submittedName>
        <fullName evidence="3">Streptothricin acetyltransferase</fullName>
        <ecNumber evidence="3">2.3.-.-</ecNumber>
    </submittedName>
</protein>
<dbReference type="EC" id="2.3.-.-" evidence="3"/>
<dbReference type="Pfam" id="PF00583">
    <property type="entry name" value="Acetyltransf_1"/>
    <property type="match status" value="1"/>
</dbReference>
<keyword evidence="4" id="KW-1185">Reference proteome</keyword>
<dbReference type="GO" id="GO:0016746">
    <property type="term" value="F:acyltransferase activity"/>
    <property type="evidence" value="ECO:0007669"/>
    <property type="project" value="UniProtKB-KW"/>
</dbReference>
<keyword evidence="3" id="KW-0012">Acyltransferase</keyword>
<dbReference type="SUPFAM" id="SSF55729">
    <property type="entry name" value="Acyl-CoA N-acyltransferases (Nat)"/>
    <property type="match status" value="1"/>
</dbReference>
<proteinExistence type="predicted"/>
<feature type="domain" description="N-acetyltransferase" evidence="2">
    <location>
        <begin position="2"/>
        <end position="165"/>
    </location>
</feature>
<dbReference type="EMBL" id="JBEPSH010000005">
    <property type="protein sequence ID" value="MET4577673.1"/>
    <property type="molecule type" value="Genomic_DNA"/>
</dbReference>
<evidence type="ECO:0000256" key="1">
    <source>
        <dbReference type="ARBA" id="ARBA00022679"/>
    </source>
</evidence>
<dbReference type="PANTHER" id="PTHR13947">
    <property type="entry name" value="GNAT FAMILY N-ACETYLTRANSFERASE"/>
    <property type="match status" value="1"/>
</dbReference>
<name>A0ABV2Q9F0_9BURK</name>
<reference evidence="3 4" key="1">
    <citation type="submission" date="2024-06" db="EMBL/GenBank/DDBJ databases">
        <title>Sorghum-associated microbial communities from plants grown in Nebraska, USA.</title>
        <authorList>
            <person name="Schachtman D."/>
        </authorList>
    </citation>
    <scope>NUCLEOTIDE SEQUENCE [LARGE SCALE GENOMIC DNA]</scope>
    <source>
        <strain evidence="3 4">2709</strain>
    </source>
</reference>
<dbReference type="RefSeq" id="WP_354444250.1">
    <property type="nucleotide sequence ID" value="NZ_JBEPSH010000005.1"/>
</dbReference>
<organism evidence="3 4">
    <name type="scientific">Ottowia thiooxydans</name>
    <dbReference type="NCBI Taxonomy" id="219182"/>
    <lineage>
        <taxon>Bacteria</taxon>
        <taxon>Pseudomonadati</taxon>
        <taxon>Pseudomonadota</taxon>
        <taxon>Betaproteobacteria</taxon>
        <taxon>Burkholderiales</taxon>
        <taxon>Comamonadaceae</taxon>
        <taxon>Ottowia</taxon>
    </lineage>
</organism>
<dbReference type="PANTHER" id="PTHR13947:SF37">
    <property type="entry name" value="LD18367P"/>
    <property type="match status" value="1"/>
</dbReference>
<evidence type="ECO:0000313" key="4">
    <source>
        <dbReference type="Proteomes" id="UP001549320"/>
    </source>
</evidence>
<dbReference type="InterPro" id="IPR000182">
    <property type="entry name" value="GNAT_dom"/>
</dbReference>
<accession>A0ABV2Q9F0</accession>
<dbReference type="InterPro" id="IPR050769">
    <property type="entry name" value="NAT_camello-type"/>
</dbReference>
<evidence type="ECO:0000259" key="2">
    <source>
        <dbReference type="PROSITE" id="PS51186"/>
    </source>
</evidence>